<keyword evidence="1" id="KW-0808">Transferase</keyword>
<dbReference type="Gene3D" id="3.40.630.30">
    <property type="match status" value="1"/>
</dbReference>
<evidence type="ECO:0000313" key="2">
    <source>
        <dbReference type="Proteomes" id="UP000324376"/>
    </source>
</evidence>
<keyword evidence="2" id="KW-1185">Reference proteome</keyword>
<dbReference type="CDD" id="cd04301">
    <property type="entry name" value="NAT_SF"/>
    <property type="match status" value="1"/>
</dbReference>
<organism evidence="1 2">
    <name type="scientific">Aquimarina intermedia</name>
    <dbReference type="NCBI Taxonomy" id="350814"/>
    <lineage>
        <taxon>Bacteria</taxon>
        <taxon>Pseudomonadati</taxon>
        <taxon>Bacteroidota</taxon>
        <taxon>Flavobacteriia</taxon>
        <taxon>Flavobacteriales</taxon>
        <taxon>Flavobacteriaceae</taxon>
        <taxon>Aquimarina</taxon>
    </lineage>
</organism>
<dbReference type="InterPro" id="IPR016181">
    <property type="entry name" value="Acyl_CoA_acyltransferase"/>
</dbReference>
<comment type="caution">
    <text evidence="1">The sequence shown here is derived from an EMBL/GenBank/DDBJ whole genome shotgun (WGS) entry which is preliminary data.</text>
</comment>
<dbReference type="Proteomes" id="UP000324376">
    <property type="component" value="Unassembled WGS sequence"/>
</dbReference>
<dbReference type="InterPro" id="IPR039968">
    <property type="entry name" value="BcerS-like"/>
</dbReference>
<name>A0A5S5C6Z0_9FLAO</name>
<dbReference type="OrthoDB" id="9806005at2"/>
<proteinExistence type="predicted"/>
<gene>
    <name evidence="1" type="ORF">BD809_1031</name>
</gene>
<accession>A0A5S5C6Z0</accession>
<protein>
    <submittedName>
        <fullName evidence="1">Acetyltransferase (GNAT) family protein</fullName>
    </submittedName>
</protein>
<sequence length="374" mass="43810">MITIKEITSKGDLTTFVKFPFEVYKNSPYYVPPIIKEELDVLNPKKNPVFQNSEAKFFLAYKNNKVVGRVAAIINWIEVKEQKKSKIRFGWYDVIDDIDVTKALLDKVAMYGAENGLEYMEGPAGFSIMDKAGILIKGFEELNTMITWYNYPYYQKHMEQLGFEKAATWVEYRIQVPKKIKEKVIKFSNIIKERYELNLIKFNNSKEILGYADEMFDLLNKTYSGLQTFVPIQQYQIDMYKKKYLPYINPQYITCIADKTGKLIAFSIVMPSFSKALKKMNGKMYPLGFLHILKAQRKNNTAAFYLIGIDPEYQNKGVTALIFKEMNEVFLRNGIEVVETNPELEENKAIQALWNDYDHEQHKMRRTYRKSIEN</sequence>
<reference evidence="1 2" key="1">
    <citation type="submission" date="2019-07" db="EMBL/GenBank/DDBJ databases">
        <title>Genomic Encyclopedia of Archaeal and Bacterial Type Strains, Phase II (KMG-II): from individual species to whole genera.</title>
        <authorList>
            <person name="Goeker M."/>
        </authorList>
    </citation>
    <scope>NUCLEOTIDE SEQUENCE [LARGE SCALE GENOMIC DNA]</scope>
    <source>
        <strain evidence="1 2">DSM 17527</strain>
    </source>
</reference>
<dbReference type="RefSeq" id="WP_148781947.1">
    <property type="nucleotide sequence ID" value="NZ_VNHU01000003.1"/>
</dbReference>
<dbReference type="PANTHER" id="PTHR41368:SF1">
    <property type="entry name" value="PROTEIN YGHO"/>
    <property type="match status" value="1"/>
</dbReference>
<dbReference type="AlphaFoldDB" id="A0A5S5C6Z0"/>
<dbReference type="EMBL" id="VNHU01000003">
    <property type="protein sequence ID" value="TYP74939.1"/>
    <property type="molecule type" value="Genomic_DNA"/>
</dbReference>
<dbReference type="GO" id="GO:0016740">
    <property type="term" value="F:transferase activity"/>
    <property type="evidence" value="ECO:0007669"/>
    <property type="project" value="UniProtKB-KW"/>
</dbReference>
<evidence type="ECO:0000313" key="1">
    <source>
        <dbReference type="EMBL" id="TYP74939.1"/>
    </source>
</evidence>
<dbReference type="PANTHER" id="PTHR41368">
    <property type="entry name" value="PROTEIN YGHO"/>
    <property type="match status" value="1"/>
</dbReference>
<dbReference type="SUPFAM" id="SSF55729">
    <property type="entry name" value="Acyl-CoA N-acyltransferases (Nat)"/>
    <property type="match status" value="1"/>
</dbReference>